<dbReference type="Proteomes" id="UP001500620">
    <property type="component" value="Unassembled WGS sequence"/>
</dbReference>
<evidence type="ECO:0000313" key="2">
    <source>
        <dbReference type="EMBL" id="GAA4259833.1"/>
    </source>
</evidence>
<dbReference type="EMBL" id="BAABAT010000037">
    <property type="protein sequence ID" value="GAA4259833.1"/>
    <property type="molecule type" value="Genomic_DNA"/>
</dbReference>
<organism evidence="2 3">
    <name type="scientific">Dactylosporangium darangshiense</name>
    <dbReference type="NCBI Taxonomy" id="579108"/>
    <lineage>
        <taxon>Bacteria</taxon>
        <taxon>Bacillati</taxon>
        <taxon>Actinomycetota</taxon>
        <taxon>Actinomycetes</taxon>
        <taxon>Micromonosporales</taxon>
        <taxon>Micromonosporaceae</taxon>
        <taxon>Dactylosporangium</taxon>
    </lineage>
</organism>
<keyword evidence="3" id="KW-1185">Reference proteome</keyword>
<proteinExistence type="predicted"/>
<protein>
    <submittedName>
        <fullName evidence="2">Uncharacterized protein</fullName>
    </submittedName>
</protein>
<reference evidence="3" key="1">
    <citation type="journal article" date="2019" name="Int. J. Syst. Evol. Microbiol.">
        <title>The Global Catalogue of Microorganisms (GCM) 10K type strain sequencing project: providing services to taxonomists for standard genome sequencing and annotation.</title>
        <authorList>
            <consortium name="The Broad Institute Genomics Platform"/>
            <consortium name="The Broad Institute Genome Sequencing Center for Infectious Disease"/>
            <person name="Wu L."/>
            <person name="Ma J."/>
        </authorList>
    </citation>
    <scope>NUCLEOTIDE SEQUENCE [LARGE SCALE GENOMIC DNA]</scope>
    <source>
        <strain evidence="3">JCM 17441</strain>
    </source>
</reference>
<evidence type="ECO:0000313" key="3">
    <source>
        <dbReference type="Proteomes" id="UP001500620"/>
    </source>
</evidence>
<feature type="transmembrane region" description="Helical" evidence="1">
    <location>
        <begin position="20"/>
        <end position="38"/>
    </location>
</feature>
<name>A0ABP8DMR1_9ACTN</name>
<sequence length="40" mass="4317">MTQPPARKPNRASHANWEPYLALIAFAVGIIAGILDGISR</sequence>
<evidence type="ECO:0000256" key="1">
    <source>
        <dbReference type="SAM" id="Phobius"/>
    </source>
</evidence>
<keyword evidence="1" id="KW-1133">Transmembrane helix</keyword>
<dbReference type="RefSeq" id="WP_345136741.1">
    <property type="nucleotide sequence ID" value="NZ_BAABAT010000037.1"/>
</dbReference>
<keyword evidence="1" id="KW-0812">Transmembrane</keyword>
<comment type="caution">
    <text evidence="2">The sequence shown here is derived from an EMBL/GenBank/DDBJ whole genome shotgun (WGS) entry which is preliminary data.</text>
</comment>
<keyword evidence="1" id="KW-0472">Membrane</keyword>
<gene>
    <name evidence="2" type="ORF">GCM10022255_086090</name>
</gene>
<accession>A0ABP8DMR1</accession>